<keyword evidence="3" id="KW-1185">Reference proteome</keyword>
<dbReference type="EMBL" id="VICG01000011">
    <property type="protein sequence ID" value="KAA8567321.1"/>
    <property type="molecule type" value="Genomic_DNA"/>
</dbReference>
<evidence type="ECO:0000256" key="1">
    <source>
        <dbReference type="SAM" id="MobiDB-lite"/>
    </source>
</evidence>
<feature type="region of interest" description="Disordered" evidence="1">
    <location>
        <begin position="58"/>
        <end position="79"/>
    </location>
</feature>
<evidence type="ECO:0000313" key="2">
    <source>
        <dbReference type="EMBL" id="KAA8567321.1"/>
    </source>
</evidence>
<feature type="region of interest" description="Disordered" evidence="1">
    <location>
        <begin position="1"/>
        <end position="44"/>
    </location>
</feature>
<feature type="compositionally biased region" description="Polar residues" evidence="1">
    <location>
        <begin position="63"/>
        <end position="73"/>
    </location>
</feature>
<organism evidence="2 3">
    <name type="scientific">Monilinia fructicola</name>
    <name type="common">Brown rot fungus</name>
    <name type="synonym">Ciboria fructicola</name>
    <dbReference type="NCBI Taxonomy" id="38448"/>
    <lineage>
        <taxon>Eukaryota</taxon>
        <taxon>Fungi</taxon>
        <taxon>Dikarya</taxon>
        <taxon>Ascomycota</taxon>
        <taxon>Pezizomycotina</taxon>
        <taxon>Leotiomycetes</taxon>
        <taxon>Helotiales</taxon>
        <taxon>Sclerotiniaceae</taxon>
        <taxon>Monilinia</taxon>
    </lineage>
</organism>
<comment type="caution">
    <text evidence="2">The sequence shown here is derived from an EMBL/GenBank/DDBJ whole genome shotgun (WGS) entry which is preliminary data.</text>
</comment>
<evidence type="ECO:0000313" key="3">
    <source>
        <dbReference type="Proteomes" id="UP000322873"/>
    </source>
</evidence>
<reference evidence="2 3" key="1">
    <citation type="submission" date="2019-06" db="EMBL/GenBank/DDBJ databases">
        <title>Genome Sequence of the Brown Rot Fungal Pathogen Monilinia fructicola.</title>
        <authorList>
            <person name="De Miccolis Angelini R.M."/>
            <person name="Landi L."/>
            <person name="Abate D."/>
            <person name="Pollastro S."/>
            <person name="Romanazzi G."/>
            <person name="Faretra F."/>
        </authorList>
    </citation>
    <scope>NUCLEOTIDE SEQUENCE [LARGE SCALE GENOMIC DNA]</scope>
    <source>
        <strain evidence="2 3">Mfrc123</strain>
    </source>
</reference>
<sequence length="127" mass="14013">MPLTRRLSQFFSSSSHSLPLPGKDMNTIDTTASTPTSSPPSISEEVIISSTIIEEAEDKEELSQVSVEQSPNATKRPRRKTIRKIFRRFSFHSSPKDSTSIPRTLSSVNNVVLAETPLKIPALTTTN</sequence>
<feature type="compositionally biased region" description="Low complexity" evidence="1">
    <location>
        <begin position="8"/>
        <end position="17"/>
    </location>
</feature>
<gene>
    <name evidence="2" type="ORF">EYC84_010352</name>
</gene>
<dbReference type="AlphaFoldDB" id="A0A5M9JDH9"/>
<name>A0A5M9JDH9_MONFR</name>
<protein>
    <submittedName>
        <fullName evidence="2">Uncharacterized protein</fullName>
    </submittedName>
</protein>
<dbReference type="Proteomes" id="UP000322873">
    <property type="component" value="Unassembled WGS sequence"/>
</dbReference>
<accession>A0A5M9JDH9</accession>
<proteinExistence type="predicted"/>
<feature type="compositionally biased region" description="Low complexity" evidence="1">
    <location>
        <begin position="30"/>
        <end position="44"/>
    </location>
</feature>
<dbReference type="VEuPathDB" id="FungiDB:MFRU_007g03480"/>